<evidence type="ECO:0000259" key="2">
    <source>
        <dbReference type="Pfam" id="PF07790"/>
    </source>
</evidence>
<gene>
    <name evidence="3" type="ORF">MSMAL_0825</name>
</gene>
<dbReference type="RefSeq" id="WP_048039909.1">
    <property type="nucleotide sequence ID" value="NZ_CP009513.1"/>
</dbReference>
<sequence>MTVRNFSAVRGSDEKGIAPVIGTAVTIAIVFILTGLISAVVFEDYTDSSHKGAPAAKLQVFVTEDGSSLEFEHNGGDPLFFENSSLSVIMDINGASYSLNNSSSLGALEAGEKKTLELNQSGLPAMELKSGDLVSVKVVDYESGGLIAKRELEVKRQIVVVPE</sequence>
<dbReference type="NCBIfam" id="TIGR02537">
    <property type="entry name" value="arch_flag_Nterm"/>
    <property type="match status" value="1"/>
</dbReference>
<dbReference type="GeneID" id="24876995"/>
<evidence type="ECO:0000256" key="1">
    <source>
        <dbReference type="SAM" id="Phobius"/>
    </source>
</evidence>
<reference evidence="3 4" key="1">
    <citation type="submission" date="2014-07" db="EMBL/GenBank/DDBJ databases">
        <title>Methanogenic archaea and the global carbon cycle.</title>
        <authorList>
            <person name="Henriksen J.R."/>
            <person name="Luke J."/>
            <person name="Reinhart S."/>
            <person name="Benedict M.N."/>
            <person name="Youngblut N.D."/>
            <person name="Metcalf M.E."/>
            <person name="Whitaker R.J."/>
            <person name="Metcalf W.W."/>
        </authorList>
    </citation>
    <scope>NUCLEOTIDE SEQUENCE [LARGE SCALE GENOMIC DNA]</scope>
    <source>
        <strain evidence="3 4">LYC</strain>
    </source>
</reference>
<dbReference type="PANTHER" id="PTHR38138">
    <property type="entry name" value="VNG6441H"/>
    <property type="match status" value="1"/>
</dbReference>
<evidence type="ECO:0000313" key="4">
    <source>
        <dbReference type="Proteomes" id="UP000033063"/>
    </source>
</evidence>
<dbReference type="Proteomes" id="UP000033063">
    <property type="component" value="Chromosome"/>
</dbReference>
<keyword evidence="1" id="KW-0812">Transmembrane</keyword>
<dbReference type="InterPro" id="IPR013373">
    <property type="entry name" value="Flagellin/pilin_N_arc"/>
</dbReference>
<keyword evidence="1" id="KW-0472">Membrane</keyword>
<feature type="domain" description="Archaeal Type IV pilin N-terminal" evidence="2">
    <location>
        <begin position="16"/>
        <end position="94"/>
    </location>
</feature>
<dbReference type="PANTHER" id="PTHR38138:SF1">
    <property type="entry name" value="ARCHAEAL TYPE IV PILIN N-TERMINAL DOMAIN-CONTAINING PROTEIN"/>
    <property type="match status" value="1"/>
</dbReference>
<evidence type="ECO:0000313" key="3">
    <source>
        <dbReference type="EMBL" id="AKB67368.1"/>
    </source>
</evidence>
<name>A0A0E3RP37_METMZ</name>
<organism evidence="3 4">
    <name type="scientific">Methanosarcina mazei LYC</name>
    <dbReference type="NCBI Taxonomy" id="1434114"/>
    <lineage>
        <taxon>Archaea</taxon>
        <taxon>Methanobacteriati</taxon>
        <taxon>Methanobacteriota</taxon>
        <taxon>Stenosarchaea group</taxon>
        <taxon>Methanomicrobia</taxon>
        <taxon>Methanosarcinales</taxon>
        <taxon>Methanosarcinaceae</taxon>
        <taxon>Methanosarcina</taxon>
    </lineage>
</organism>
<dbReference type="PATRIC" id="fig|1434114.4.peg.1017"/>
<feature type="transmembrane region" description="Helical" evidence="1">
    <location>
        <begin position="20"/>
        <end position="42"/>
    </location>
</feature>
<dbReference type="EMBL" id="CP009513">
    <property type="protein sequence ID" value="AKB67368.1"/>
    <property type="molecule type" value="Genomic_DNA"/>
</dbReference>
<dbReference type="InterPro" id="IPR012859">
    <property type="entry name" value="Pilin_N_archaeal"/>
</dbReference>
<dbReference type="AlphaFoldDB" id="A0A0E3RP37"/>
<accession>A0A0E3RP37</accession>
<dbReference type="Pfam" id="PF07790">
    <property type="entry name" value="Pilin_N"/>
    <property type="match status" value="1"/>
</dbReference>
<proteinExistence type="predicted"/>
<keyword evidence="1" id="KW-1133">Transmembrane helix</keyword>
<dbReference type="HOGENOM" id="CLU_116126_1_0_2"/>
<protein>
    <recommendedName>
        <fullName evidence="2">Archaeal Type IV pilin N-terminal domain-containing protein</fullName>
    </recommendedName>
</protein>